<gene>
    <name evidence="7" type="ORF">DET54_108117</name>
    <name evidence="6" type="ORF">DET56_108129</name>
</gene>
<dbReference type="InterPro" id="IPR017871">
    <property type="entry name" value="ABC_transporter-like_CS"/>
</dbReference>
<keyword evidence="2" id="KW-0813">Transport</keyword>
<keyword evidence="3" id="KW-0547">Nucleotide-binding</keyword>
<dbReference type="InterPro" id="IPR027417">
    <property type="entry name" value="P-loop_NTPase"/>
</dbReference>
<name>A0A855XV10_9BACL</name>
<evidence type="ECO:0000313" key="9">
    <source>
        <dbReference type="Proteomes" id="UP000248827"/>
    </source>
</evidence>
<dbReference type="InterPro" id="IPR003593">
    <property type="entry name" value="AAA+_ATPase"/>
</dbReference>
<keyword evidence="9" id="KW-1185">Reference proteome</keyword>
<dbReference type="PROSITE" id="PS00211">
    <property type="entry name" value="ABC_TRANSPORTER_1"/>
    <property type="match status" value="1"/>
</dbReference>
<dbReference type="InterPro" id="IPR050319">
    <property type="entry name" value="ABC_transp_ATP-bind"/>
</dbReference>
<dbReference type="RefSeq" id="WP_110000421.1">
    <property type="nucleotide sequence ID" value="NZ_QGTZ01000008.1"/>
</dbReference>
<evidence type="ECO:0000256" key="4">
    <source>
        <dbReference type="ARBA" id="ARBA00022840"/>
    </source>
</evidence>
<dbReference type="Gene3D" id="3.40.50.300">
    <property type="entry name" value="P-loop containing nucleotide triphosphate hydrolases"/>
    <property type="match status" value="1"/>
</dbReference>
<dbReference type="GO" id="GO:0016887">
    <property type="term" value="F:ATP hydrolysis activity"/>
    <property type="evidence" value="ECO:0007669"/>
    <property type="project" value="InterPro"/>
</dbReference>
<evidence type="ECO:0000313" key="6">
    <source>
        <dbReference type="EMBL" id="PWW37936.1"/>
    </source>
</evidence>
<dbReference type="CDD" id="cd03257">
    <property type="entry name" value="ABC_NikE_OppD_transporters"/>
    <property type="match status" value="1"/>
</dbReference>
<evidence type="ECO:0000256" key="2">
    <source>
        <dbReference type="ARBA" id="ARBA00022448"/>
    </source>
</evidence>
<evidence type="ECO:0000256" key="3">
    <source>
        <dbReference type="ARBA" id="ARBA00022741"/>
    </source>
</evidence>
<dbReference type="Proteomes" id="UP000248827">
    <property type="component" value="Unassembled WGS sequence"/>
</dbReference>
<dbReference type="GO" id="GO:0055085">
    <property type="term" value="P:transmembrane transport"/>
    <property type="evidence" value="ECO:0007669"/>
    <property type="project" value="UniProtKB-ARBA"/>
</dbReference>
<dbReference type="AlphaFoldDB" id="A0A855XV10"/>
<dbReference type="InterPro" id="IPR003439">
    <property type="entry name" value="ABC_transporter-like_ATP-bd"/>
</dbReference>
<feature type="domain" description="ABC transporter" evidence="5">
    <location>
        <begin position="23"/>
        <end position="270"/>
    </location>
</feature>
<dbReference type="PROSITE" id="PS50893">
    <property type="entry name" value="ABC_TRANSPORTER_2"/>
    <property type="match status" value="1"/>
</dbReference>
<evidence type="ECO:0000259" key="5">
    <source>
        <dbReference type="PROSITE" id="PS50893"/>
    </source>
</evidence>
<comment type="caution">
    <text evidence="6">The sequence shown here is derived from an EMBL/GenBank/DDBJ whole genome shotgun (WGS) entry which is preliminary data.</text>
</comment>
<dbReference type="PANTHER" id="PTHR43776:SF7">
    <property type="entry name" value="D,D-DIPEPTIDE TRANSPORT ATP-BINDING PROTEIN DDPF-RELATED"/>
    <property type="match status" value="1"/>
</dbReference>
<dbReference type="SMART" id="SM00382">
    <property type="entry name" value="AAA"/>
    <property type="match status" value="1"/>
</dbReference>
<dbReference type="EMBL" id="QLLI01000008">
    <property type="protein sequence ID" value="RAI94317.1"/>
    <property type="molecule type" value="Genomic_DNA"/>
</dbReference>
<evidence type="ECO:0000256" key="1">
    <source>
        <dbReference type="ARBA" id="ARBA00005417"/>
    </source>
</evidence>
<evidence type="ECO:0000313" key="8">
    <source>
        <dbReference type="Proteomes" id="UP000247078"/>
    </source>
</evidence>
<sequence>MKTTANDERRGLVQSEESGVPVLHVEHLSRTYAGADRPAVNDISFTLNRGECLGLVGESGCGKSTLARCLLRIEDADTGSITLGGQDIARLSGGRLRPHRRKVQIVFQNPMAALNPKLKIADSLIDPYEQLGRNAELSHFTYTSKDAYVQKLLEAVELPSDLAGRYPHELSGGQRQRVTIARAIGIEPDVVVLDEPTASLDVISQGAVLQLLTDLRTSLGLSYVFISHDLAAVHRMSQRIIVMREGRIVDRFGAEALFAEERHPYTKELISIF</sequence>
<organism evidence="6 8">
    <name type="scientific">Paenibacillus pabuli</name>
    <dbReference type="NCBI Taxonomy" id="1472"/>
    <lineage>
        <taxon>Bacteria</taxon>
        <taxon>Bacillati</taxon>
        <taxon>Bacillota</taxon>
        <taxon>Bacilli</taxon>
        <taxon>Bacillales</taxon>
        <taxon>Paenibacillaceae</taxon>
        <taxon>Paenibacillus</taxon>
    </lineage>
</organism>
<protein>
    <submittedName>
        <fullName evidence="6">Peptide/nickel transport system ATP-binding protein</fullName>
    </submittedName>
</protein>
<dbReference type="Proteomes" id="UP000247078">
    <property type="component" value="Unassembled WGS sequence"/>
</dbReference>
<dbReference type="EMBL" id="QGTZ01000008">
    <property type="protein sequence ID" value="PWW37936.1"/>
    <property type="molecule type" value="Genomic_DNA"/>
</dbReference>
<dbReference type="GO" id="GO:0005524">
    <property type="term" value="F:ATP binding"/>
    <property type="evidence" value="ECO:0007669"/>
    <property type="project" value="UniProtKB-KW"/>
</dbReference>
<reference evidence="6 8" key="1">
    <citation type="submission" date="2018-05" db="EMBL/GenBank/DDBJ databases">
        <title>Freshwater and sediment microbial communities from various areas in North America, analyzing microbe dynamics in response to fracking.</title>
        <authorList>
            <person name="Lamendella R."/>
        </authorList>
    </citation>
    <scope>NUCLEOTIDE SEQUENCE [LARGE SCALE GENOMIC DNA]</scope>
    <source>
        <strain evidence="6 8">DB-3</strain>
        <strain evidence="7 9">NG-13</strain>
    </source>
</reference>
<proteinExistence type="inferred from homology"/>
<comment type="similarity">
    <text evidence="1">Belongs to the ABC transporter superfamily.</text>
</comment>
<accession>A0A855XV10</accession>
<dbReference type="Pfam" id="PF00005">
    <property type="entry name" value="ABC_tran"/>
    <property type="match status" value="1"/>
</dbReference>
<dbReference type="SUPFAM" id="SSF52540">
    <property type="entry name" value="P-loop containing nucleoside triphosphate hydrolases"/>
    <property type="match status" value="1"/>
</dbReference>
<evidence type="ECO:0000313" key="7">
    <source>
        <dbReference type="EMBL" id="RAI94317.1"/>
    </source>
</evidence>
<dbReference type="OrthoDB" id="9802264at2"/>
<dbReference type="PANTHER" id="PTHR43776">
    <property type="entry name" value="TRANSPORT ATP-BINDING PROTEIN"/>
    <property type="match status" value="1"/>
</dbReference>
<keyword evidence="4 6" id="KW-0067">ATP-binding</keyword>